<name>A0ABV9XSX9_9PSEU</name>
<evidence type="ECO:0000313" key="1">
    <source>
        <dbReference type="EMBL" id="MFC5052548.1"/>
    </source>
</evidence>
<protein>
    <submittedName>
        <fullName evidence="1">Uncharacterized protein</fullName>
    </submittedName>
</protein>
<accession>A0ABV9XSX9</accession>
<dbReference type="Proteomes" id="UP001595833">
    <property type="component" value="Unassembled WGS sequence"/>
</dbReference>
<reference evidence="2" key="1">
    <citation type="journal article" date="2019" name="Int. J. Syst. Evol. Microbiol.">
        <title>The Global Catalogue of Microorganisms (GCM) 10K type strain sequencing project: providing services to taxonomists for standard genome sequencing and annotation.</title>
        <authorList>
            <consortium name="The Broad Institute Genomics Platform"/>
            <consortium name="The Broad Institute Genome Sequencing Center for Infectious Disease"/>
            <person name="Wu L."/>
            <person name="Ma J."/>
        </authorList>
    </citation>
    <scope>NUCLEOTIDE SEQUENCE [LARGE SCALE GENOMIC DNA]</scope>
    <source>
        <strain evidence="2">KCTC 12848</strain>
    </source>
</reference>
<organism evidence="1 2">
    <name type="scientific">Saccharothrix xinjiangensis</name>
    <dbReference type="NCBI Taxonomy" id="204798"/>
    <lineage>
        <taxon>Bacteria</taxon>
        <taxon>Bacillati</taxon>
        <taxon>Actinomycetota</taxon>
        <taxon>Actinomycetes</taxon>
        <taxon>Pseudonocardiales</taxon>
        <taxon>Pseudonocardiaceae</taxon>
        <taxon>Saccharothrix</taxon>
    </lineage>
</organism>
<evidence type="ECO:0000313" key="2">
    <source>
        <dbReference type="Proteomes" id="UP001595833"/>
    </source>
</evidence>
<gene>
    <name evidence="1" type="ORF">ACFPFM_02130</name>
</gene>
<dbReference type="EMBL" id="JBHSJB010000003">
    <property type="protein sequence ID" value="MFC5052548.1"/>
    <property type="molecule type" value="Genomic_DNA"/>
</dbReference>
<sequence>MADEKEPRESLTLIEYMERLMPHHPDLHDIRDLMAAGYSHAQIHSLKGLDGDRALADIVAEGPEDEPMPW</sequence>
<comment type="caution">
    <text evidence="1">The sequence shown here is derived from an EMBL/GenBank/DDBJ whole genome shotgun (WGS) entry which is preliminary data.</text>
</comment>
<proteinExistence type="predicted"/>
<keyword evidence="2" id="KW-1185">Reference proteome</keyword>
<dbReference type="RefSeq" id="WP_344035049.1">
    <property type="nucleotide sequence ID" value="NZ_BAAAKE010000002.1"/>
</dbReference>